<comment type="similarity">
    <text evidence="3">Belongs to the HAD-like hydrolase superfamily. CbbY/CbbZ/Gph/YieH family.</text>
</comment>
<dbReference type="EC" id="3.1.3.18" evidence="4"/>
<gene>
    <name evidence="5" type="primary">gph_3</name>
    <name evidence="5" type="ORF">Enr10x_36850</name>
</gene>
<dbReference type="SFLD" id="SFLDG01129">
    <property type="entry name" value="C1.5:_HAD__Beta-PGM__Phosphata"/>
    <property type="match status" value="1"/>
</dbReference>
<dbReference type="GO" id="GO:0005829">
    <property type="term" value="C:cytosol"/>
    <property type="evidence" value="ECO:0007669"/>
    <property type="project" value="TreeGrafter"/>
</dbReference>
<dbReference type="SUPFAM" id="SSF56784">
    <property type="entry name" value="HAD-like"/>
    <property type="match status" value="1"/>
</dbReference>
<comment type="pathway">
    <text evidence="2">Organic acid metabolism; glycolate biosynthesis; glycolate from 2-phosphoglycolate: step 1/1.</text>
</comment>
<dbReference type="GO" id="GO:0008967">
    <property type="term" value="F:phosphoglycolate phosphatase activity"/>
    <property type="evidence" value="ECO:0007669"/>
    <property type="project" value="UniProtKB-EC"/>
</dbReference>
<dbReference type="InterPro" id="IPR036412">
    <property type="entry name" value="HAD-like_sf"/>
</dbReference>
<dbReference type="PANTHER" id="PTHR43434:SF1">
    <property type="entry name" value="PHOSPHOGLYCOLATE PHOSPHATASE"/>
    <property type="match status" value="1"/>
</dbReference>
<dbReference type="InterPro" id="IPR023214">
    <property type="entry name" value="HAD_sf"/>
</dbReference>
<name>A0A517Q9P0_9PLAN</name>
<dbReference type="InterPro" id="IPR041492">
    <property type="entry name" value="HAD_2"/>
</dbReference>
<dbReference type="RefSeq" id="WP_145450867.1">
    <property type="nucleotide sequence ID" value="NZ_CP037421.1"/>
</dbReference>
<protein>
    <recommendedName>
        <fullName evidence="4">phosphoglycolate phosphatase</fullName>
        <ecNumber evidence="4">3.1.3.18</ecNumber>
    </recommendedName>
</protein>
<keyword evidence="6" id="KW-1185">Reference proteome</keyword>
<dbReference type="Pfam" id="PF13419">
    <property type="entry name" value="HAD_2"/>
    <property type="match status" value="1"/>
</dbReference>
<dbReference type="InterPro" id="IPR050155">
    <property type="entry name" value="HAD-like_hydrolase_sf"/>
</dbReference>
<dbReference type="GO" id="GO:0006281">
    <property type="term" value="P:DNA repair"/>
    <property type="evidence" value="ECO:0007669"/>
    <property type="project" value="TreeGrafter"/>
</dbReference>
<dbReference type="Gene3D" id="1.10.150.240">
    <property type="entry name" value="Putative phosphatase, domain 2"/>
    <property type="match status" value="1"/>
</dbReference>
<dbReference type="EMBL" id="CP037421">
    <property type="protein sequence ID" value="QDT28343.1"/>
    <property type="molecule type" value="Genomic_DNA"/>
</dbReference>
<evidence type="ECO:0000256" key="1">
    <source>
        <dbReference type="ARBA" id="ARBA00000830"/>
    </source>
</evidence>
<dbReference type="Gene3D" id="3.40.50.1000">
    <property type="entry name" value="HAD superfamily/HAD-like"/>
    <property type="match status" value="1"/>
</dbReference>
<evidence type="ECO:0000256" key="3">
    <source>
        <dbReference type="ARBA" id="ARBA00006171"/>
    </source>
</evidence>
<comment type="catalytic activity">
    <reaction evidence="1">
        <text>2-phosphoglycolate + H2O = glycolate + phosphate</text>
        <dbReference type="Rhea" id="RHEA:14369"/>
        <dbReference type="ChEBI" id="CHEBI:15377"/>
        <dbReference type="ChEBI" id="CHEBI:29805"/>
        <dbReference type="ChEBI" id="CHEBI:43474"/>
        <dbReference type="ChEBI" id="CHEBI:58033"/>
        <dbReference type="EC" id="3.1.3.18"/>
    </reaction>
</comment>
<dbReference type="PANTHER" id="PTHR43434">
    <property type="entry name" value="PHOSPHOGLYCOLATE PHOSPHATASE"/>
    <property type="match status" value="1"/>
</dbReference>
<dbReference type="InterPro" id="IPR023198">
    <property type="entry name" value="PGP-like_dom2"/>
</dbReference>
<evidence type="ECO:0000256" key="2">
    <source>
        <dbReference type="ARBA" id="ARBA00004818"/>
    </source>
</evidence>
<keyword evidence="5" id="KW-0378">Hydrolase</keyword>
<evidence type="ECO:0000313" key="5">
    <source>
        <dbReference type="EMBL" id="QDT28343.1"/>
    </source>
</evidence>
<evidence type="ECO:0000256" key="4">
    <source>
        <dbReference type="ARBA" id="ARBA00013078"/>
    </source>
</evidence>
<dbReference type="Proteomes" id="UP000315647">
    <property type="component" value="Chromosome"/>
</dbReference>
<evidence type="ECO:0000313" key="6">
    <source>
        <dbReference type="Proteomes" id="UP000315647"/>
    </source>
</evidence>
<dbReference type="SFLD" id="SFLDS00003">
    <property type="entry name" value="Haloacid_Dehalogenase"/>
    <property type="match status" value="1"/>
</dbReference>
<proteinExistence type="inferred from homology"/>
<accession>A0A517Q9P0</accession>
<reference evidence="5 6" key="1">
    <citation type="submission" date="2019-03" db="EMBL/GenBank/DDBJ databases">
        <title>Deep-cultivation of Planctomycetes and their phenomic and genomic characterization uncovers novel biology.</title>
        <authorList>
            <person name="Wiegand S."/>
            <person name="Jogler M."/>
            <person name="Boedeker C."/>
            <person name="Pinto D."/>
            <person name="Vollmers J."/>
            <person name="Rivas-Marin E."/>
            <person name="Kohn T."/>
            <person name="Peeters S.H."/>
            <person name="Heuer A."/>
            <person name="Rast P."/>
            <person name="Oberbeckmann S."/>
            <person name="Bunk B."/>
            <person name="Jeske O."/>
            <person name="Meyerdierks A."/>
            <person name="Storesund J.E."/>
            <person name="Kallscheuer N."/>
            <person name="Luecker S."/>
            <person name="Lage O.M."/>
            <person name="Pohl T."/>
            <person name="Merkel B.J."/>
            <person name="Hornburger P."/>
            <person name="Mueller R.-W."/>
            <person name="Bruemmer F."/>
            <person name="Labrenz M."/>
            <person name="Spormann A.M."/>
            <person name="Op den Camp H."/>
            <person name="Overmann J."/>
            <person name="Amann R."/>
            <person name="Jetten M.S.M."/>
            <person name="Mascher T."/>
            <person name="Medema M.H."/>
            <person name="Devos D.P."/>
            <person name="Kaster A.-K."/>
            <person name="Ovreas L."/>
            <person name="Rohde M."/>
            <person name="Galperin M.Y."/>
            <person name="Jogler C."/>
        </authorList>
    </citation>
    <scope>NUCLEOTIDE SEQUENCE [LARGE SCALE GENOMIC DNA]</scope>
    <source>
        <strain evidence="5 6">Enr10</strain>
    </source>
</reference>
<dbReference type="AlphaFoldDB" id="A0A517Q9P0"/>
<sequence>MLLNFDFDGVVIDSFDRLLAQCRAAQFELDDGRPPTAEDFRTIENLTFADLACRLGMSTENGARFESLVYQIQEADPSTCPLVPGIGTVLRSLAESHIITVVTSSDSAAVEAELSRHELGWPVVARVLGPDFAKAKRDRIQQARSAFSFDRGETYMIGDAISDIREGRAAGVMTIAVTWGFQDRTLLANEEPTHMVDHPEELLDLLQVE</sequence>
<organism evidence="5 6">
    <name type="scientific">Gimesia panareensis</name>
    <dbReference type="NCBI Taxonomy" id="2527978"/>
    <lineage>
        <taxon>Bacteria</taxon>
        <taxon>Pseudomonadati</taxon>
        <taxon>Planctomycetota</taxon>
        <taxon>Planctomycetia</taxon>
        <taxon>Planctomycetales</taxon>
        <taxon>Planctomycetaceae</taxon>
        <taxon>Gimesia</taxon>
    </lineage>
</organism>